<evidence type="ECO:0000259" key="1">
    <source>
        <dbReference type="Pfam" id="PF08241"/>
    </source>
</evidence>
<dbReference type="EC" id="2.1.1.-" evidence="2"/>
<dbReference type="InterPro" id="IPR013216">
    <property type="entry name" value="Methyltransf_11"/>
</dbReference>
<keyword evidence="2" id="KW-0808">Transferase</keyword>
<evidence type="ECO:0000313" key="2">
    <source>
        <dbReference type="EMBL" id="XDI37719.1"/>
    </source>
</evidence>
<dbReference type="InterPro" id="IPR029063">
    <property type="entry name" value="SAM-dependent_MTases_sf"/>
</dbReference>
<dbReference type="PANTHER" id="PTHR43861">
    <property type="entry name" value="TRANS-ACONITATE 2-METHYLTRANSFERASE-RELATED"/>
    <property type="match status" value="1"/>
</dbReference>
<reference evidence="2" key="1">
    <citation type="submission" date="2024-07" db="EMBL/GenBank/DDBJ databases">
        <title>Identification and characteristics of an arsenic-resistant bacterial isolate, which belongs to a novel species.</title>
        <authorList>
            <person name="Juszczyk A."/>
            <person name="Kowalczyk A."/>
            <person name="Was K."/>
            <person name="Kosowicz W."/>
            <person name="Budzyn A."/>
            <person name="Latowski D."/>
        </authorList>
    </citation>
    <scope>NUCLEOTIDE SEQUENCE</scope>
    <source>
        <strain evidence="2">As8PL</strain>
    </source>
</reference>
<dbReference type="SUPFAM" id="SSF53335">
    <property type="entry name" value="S-adenosyl-L-methionine-dependent methyltransferases"/>
    <property type="match status" value="1"/>
</dbReference>
<sequence length="258" mass="29525">MGINFHSKENQLSYTTRKADRSWVETVQKLLPIKTISHAADVGCGGGIYSKALSDMGVERVIGVDFSESNLEGARENGKDYTNVSFTYGQAYETGLESGCYQIVLERALIHHLEDLKACFKEGYRVLENDGVYLIQDRTPEDCLLAGSETHIRGYFFECFPKLVERETKRRYTSASVIEALKDVGFKEIEEVTLWETRNVYEKKEQLLKDISERTGRSILHELDDKELASLVDYIDDALTIDMNIVEKDRWTIWKAVK</sequence>
<accession>A0AB39BWA8</accession>
<dbReference type="Pfam" id="PF08241">
    <property type="entry name" value="Methyltransf_11"/>
    <property type="match status" value="1"/>
</dbReference>
<gene>
    <name evidence="2" type="ORF">AB3N04_05205</name>
</gene>
<dbReference type="CDD" id="cd02440">
    <property type="entry name" value="AdoMet_MTases"/>
    <property type="match status" value="1"/>
</dbReference>
<dbReference type="Gene3D" id="3.40.50.150">
    <property type="entry name" value="Vaccinia Virus protein VP39"/>
    <property type="match status" value="1"/>
</dbReference>
<dbReference type="GO" id="GO:0008757">
    <property type="term" value="F:S-adenosylmethionine-dependent methyltransferase activity"/>
    <property type="evidence" value="ECO:0007669"/>
    <property type="project" value="InterPro"/>
</dbReference>
<organism evidence="2">
    <name type="scientific">Alkalihalophilus sp. As8PL</name>
    <dbReference type="NCBI Taxonomy" id="3237103"/>
    <lineage>
        <taxon>Bacteria</taxon>
        <taxon>Bacillati</taxon>
        <taxon>Bacillota</taxon>
        <taxon>Bacilli</taxon>
        <taxon>Bacillales</taxon>
        <taxon>Bacillaceae</taxon>
        <taxon>Alkalihalophilus</taxon>
    </lineage>
</organism>
<dbReference type="AlphaFoldDB" id="A0AB39BWA8"/>
<feature type="domain" description="Methyltransferase type 11" evidence="1">
    <location>
        <begin position="41"/>
        <end position="135"/>
    </location>
</feature>
<proteinExistence type="predicted"/>
<protein>
    <submittedName>
        <fullName evidence="2">Class I SAM-dependent methyltransferase</fullName>
        <ecNumber evidence="2">2.1.1.-</ecNumber>
    </submittedName>
</protein>
<dbReference type="GO" id="GO:0032259">
    <property type="term" value="P:methylation"/>
    <property type="evidence" value="ECO:0007669"/>
    <property type="project" value="UniProtKB-KW"/>
</dbReference>
<dbReference type="RefSeq" id="WP_368505047.1">
    <property type="nucleotide sequence ID" value="NZ_CP162551.1"/>
</dbReference>
<keyword evidence="2" id="KW-0489">Methyltransferase</keyword>
<name>A0AB39BWA8_9BACI</name>
<dbReference type="EMBL" id="CP162551">
    <property type="protein sequence ID" value="XDI37719.1"/>
    <property type="molecule type" value="Genomic_DNA"/>
</dbReference>